<feature type="region of interest" description="Disordered" evidence="1">
    <location>
        <begin position="77"/>
        <end position="96"/>
    </location>
</feature>
<dbReference type="EMBL" id="BPLR01017512">
    <property type="protein sequence ID" value="GIY92218.1"/>
    <property type="molecule type" value="Genomic_DNA"/>
</dbReference>
<dbReference type="AlphaFoldDB" id="A0AAV4XC11"/>
<comment type="caution">
    <text evidence="2">The sequence shown here is derived from an EMBL/GenBank/DDBJ whole genome shotgun (WGS) entry which is preliminary data.</text>
</comment>
<evidence type="ECO:0000313" key="3">
    <source>
        <dbReference type="Proteomes" id="UP001054945"/>
    </source>
</evidence>
<accession>A0AAV4XC11</accession>
<name>A0AAV4XC11_CAEEX</name>
<reference evidence="2 3" key="1">
    <citation type="submission" date="2021-06" db="EMBL/GenBank/DDBJ databases">
        <title>Caerostris extrusa draft genome.</title>
        <authorList>
            <person name="Kono N."/>
            <person name="Arakawa K."/>
        </authorList>
    </citation>
    <scope>NUCLEOTIDE SEQUENCE [LARGE SCALE GENOMIC DNA]</scope>
</reference>
<gene>
    <name evidence="2" type="ORF">CEXT_11601</name>
</gene>
<feature type="region of interest" description="Disordered" evidence="1">
    <location>
        <begin position="1"/>
        <end position="33"/>
    </location>
</feature>
<dbReference type="Proteomes" id="UP001054945">
    <property type="component" value="Unassembled WGS sequence"/>
</dbReference>
<protein>
    <submittedName>
        <fullName evidence="2">Uncharacterized protein</fullName>
    </submittedName>
</protein>
<evidence type="ECO:0000256" key="1">
    <source>
        <dbReference type="SAM" id="MobiDB-lite"/>
    </source>
</evidence>
<organism evidence="2 3">
    <name type="scientific">Caerostris extrusa</name>
    <name type="common">Bark spider</name>
    <name type="synonym">Caerostris bankana</name>
    <dbReference type="NCBI Taxonomy" id="172846"/>
    <lineage>
        <taxon>Eukaryota</taxon>
        <taxon>Metazoa</taxon>
        <taxon>Ecdysozoa</taxon>
        <taxon>Arthropoda</taxon>
        <taxon>Chelicerata</taxon>
        <taxon>Arachnida</taxon>
        <taxon>Araneae</taxon>
        <taxon>Araneomorphae</taxon>
        <taxon>Entelegynae</taxon>
        <taxon>Araneoidea</taxon>
        <taxon>Araneidae</taxon>
        <taxon>Caerostris</taxon>
    </lineage>
</organism>
<proteinExistence type="predicted"/>
<sequence>MDESINNDKQLSNSQEQKNQQRPPLKNGANKGKMASRNLNFYIPHFGKFNLLYAHGRVKLPPNCPYQFIRFGVSSPIRMKPKPQKDKIIGKKSKSL</sequence>
<keyword evidence="3" id="KW-1185">Reference proteome</keyword>
<evidence type="ECO:0000313" key="2">
    <source>
        <dbReference type="EMBL" id="GIY92218.1"/>
    </source>
</evidence>
<feature type="compositionally biased region" description="Polar residues" evidence="1">
    <location>
        <begin position="7"/>
        <end position="22"/>
    </location>
</feature>